<evidence type="ECO:0000256" key="1">
    <source>
        <dbReference type="SAM" id="MobiDB-lite"/>
    </source>
</evidence>
<dbReference type="Proteomes" id="UP000275267">
    <property type="component" value="Unassembled WGS sequence"/>
</dbReference>
<proteinExistence type="predicted"/>
<accession>A0A3L6TV94</accession>
<feature type="compositionally biased region" description="Basic residues" evidence="1">
    <location>
        <begin position="33"/>
        <end position="43"/>
    </location>
</feature>
<gene>
    <name evidence="2" type="ORF">C2845_PM01G15700</name>
</gene>
<feature type="compositionally biased region" description="Low complexity" evidence="1">
    <location>
        <begin position="16"/>
        <end position="32"/>
    </location>
</feature>
<evidence type="ECO:0000313" key="2">
    <source>
        <dbReference type="EMBL" id="RLN43415.1"/>
    </source>
</evidence>
<feature type="compositionally biased region" description="Basic and acidic residues" evidence="1">
    <location>
        <begin position="44"/>
        <end position="57"/>
    </location>
</feature>
<feature type="region of interest" description="Disordered" evidence="1">
    <location>
        <begin position="1"/>
        <end position="68"/>
    </location>
</feature>
<dbReference type="EMBL" id="PQIB02000001">
    <property type="protein sequence ID" value="RLN43415.1"/>
    <property type="molecule type" value="Genomic_DNA"/>
</dbReference>
<keyword evidence="3" id="KW-1185">Reference proteome</keyword>
<feature type="compositionally biased region" description="Pro residues" evidence="1">
    <location>
        <begin position="181"/>
        <end position="192"/>
    </location>
</feature>
<name>A0A3L6TV94_PANMI</name>
<comment type="caution">
    <text evidence="2">The sequence shown here is derived from an EMBL/GenBank/DDBJ whole genome shotgun (WGS) entry which is preliminary data.</text>
</comment>
<dbReference type="AlphaFoldDB" id="A0A3L6TV94"/>
<reference evidence="3" key="1">
    <citation type="journal article" date="2019" name="Nat. Commun.">
        <title>The genome of broomcorn millet.</title>
        <authorList>
            <person name="Zou C."/>
            <person name="Miki D."/>
            <person name="Li D."/>
            <person name="Tang Q."/>
            <person name="Xiao L."/>
            <person name="Rajput S."/>
            <person name="Deng P."/>
            <person name="Jia W."/>
            <person name="Huang R."/>
            <person name="Zhang M."/>
            <person name="Sun Y."/>
            <person name="Hu J."/>
            <person name="Fu X."/>
            <person name="Schnable P.S."/>
            <person name="Li F."/>
            <person name="Zhang H."/>
            <person name="Feng B."/>
            <person name="Zhu X."/>
            <person name="Liu R."/>
            <person name="Schnable J.C."/>
            <person name="Zhu J.-K."/>
            <person name="Zhang H."/>
        </authorList>
    </citation>
    <scope>NUCLEOTIDE SEQUENCE [LARGE SCALE GENOMIC DNA]</scope>
</reference>
<evidence type="ECO:0000313" key="3">
    <source>
        <dbReference type="Proteomes" id="UP000275267"/>
    </source>
</evidence>
<feature type="region of interest" description="Disordered" evidence="1">
    <location>
        <begin position="172"/>
        <end position="229"/>
    </location>
</feature>
<organism evidence="2 3">
    <name type="scientific">Panicum miliaceum</name>
    <name type="common">Proso millet</name>
    <name type="synonym">Broomcorn millet</name>
    <dbReference type="NCBI Taxonomy" id="4540"/>
    <lineage>
        <taxon>Eukaryota</taxon>
        <taxon>Viridiplantae</taxon>
        <taxon>Streptophyta</taxon>
        <taxon>Embryophyta</taxon>
        <taxon>Tracheophyta</taxon>
        <taxon>Spermatophyta</taxon>
        <taxon>Magnoliopsida</taxon>
        <taxon>Liliopsida</taxon>
        <taxon>Poales</taxon>
        <taxon>Poaceae</taxon>
        <taxon>PACMAD clade</taxon>
        <taxon>Panicoideae</taxon>
        <taxon>Panicodae</taxon>
        <taxon>Paniceae</taxon>
        <taxon>Panicinae</taxon>
        <taxon>Panicum</taxon>
        <taxon>Panicum sect. Panicum</taxon>
    </lineage>
</organism>
<feature type="compositionally biased region" description="Basic residues" evidence="1">
    <location>
        <begin position="214"/>
        <end position="229"/>
    </location>
</feature>
<sequence>MAATGVDQQGRGRWPAAATAGEGAVGRRGAPVRSRRGRGRGRGAVKDPVGERERWAGGRDASAGEEPPRRRILIAVKAESGKILIKRPTNGGPFHVSRISIDIVVSNLGSDARYQDASEYFLIGLHHECYECYKGIFFHAARRCRPRRSHSRRRRLRLAAPQPVPVRLPAVAEKKAAASAPPGPPVPVPPPDVKAGMVTAADAKVGNEAPQTKGKARVGSRVRKAFSSK</sequence>
<dbReference type="STRING" id="4540.A0A3L6TV94"/>
<protein>
    <submittedName>
        <fullName evidence="2">Uncharacterized protein</fullName>
    </submittedName>
</protein>